<keyword evidence="3 5" id="KW-1133">Transmembrane helix</keyword>
<dbReference type="PROSITE" id="PS51012">
    <property type="entry name" value="ABC_TM2"/>
    <property type="match status" value="1"/>
</dbReference>
<feature type="transmembrane region" description="Helical" evidence="5">
    <location>
        <begin position="252"/>
        <end position="274"/>
    </location>
</feature>
<reference evidence="7 8" key="1">
    <citation type="journal article" date="2014" name="Int. J. Syst. Evol. Microbiol.">
        <title>Complete genome sequence of Corynebacterium casei LMG S-19264T (=DSM 44701T), isolated from a smear-ripened cheese.</title>
        <authorList>
            <consortium name="US DOE Joint Genome Institute (JGI-PGF)"/>
            <person name="Walter F."/>
            <person name="Albersmeier A."/>
            <person name="Kalinowski J."/>
            <person name="Ruckert C."/>
        </authorList>
    </citation>
    <scope>NUCLEOTIDE SEQUENCE [LARGE SCALE GENOMIC DNA]</scope>
    <source>
        <strain evidence="7 8">CGMCC 4.7215</strain>
    </source>
</reference>
<dbReference type="PIRSF" id="PIRSF006648">
    <property type="entry name" value="DrrB"/>
    <property type="match status" value="1"/>
</dbReference>
<feature type="transmembrane region" description="Helical" evidence="5">
    <location>
        <begin position="186"/>
        <end position="205"/>
    </location>
</feature>
<accession>A0ABD5XE05</accession>
<dbReference type="InterPro" id="IPR051784">
    <property type="entry name" value="Nod_factor_ABC_transporter"/>
</dbReference>
<dbReference type="AlphaFoldDB" id="A0ABD5XE05"/>
<organism evidence="7 8">
    <name type="scientific">Halovenus rubra</name>
    <dbReference type="NCBI Taxonomy" id="869890"/>
    <lineage>
        <taxon>Archaea</taxon>
        <taxon>Methanobacteriati</taxon>
        <taxon>Methanobacteriota</taxon>
        <taxon>Stenosarchaea group</taxon>
        <taxon>Halobacteria</taxon>
        <taxon>Halobacteriales</taxon>
        <taxon>Haloarculaceae</taxon>
        <taxon>Halovenus</taxon>
    </lineage>
</organism>
<dbReference type="Pfam" id="PF01061">
    <property type="entry name" value="ABC2_membrane"/>
    <property type="match status" value="1"/>
</dbReference>
<dbReference type="PANTHER" id="PTHR43229:SF2">
    <property type="entry name" value="NODULATION PROTEIN J"/>
    <property type="match status" value="1"/>
</dbReference>
<protein>
    <submittedName>
        <fullName evidence="7">ABC transporter permease</fullName>
    </submittedName>
</protein>
<gene>
    <name evidence="7" type="ORF">ACFQJ7_15000</name>
</gene>
<dbReference type="InterPro" id="IPR013525">
    <property type="entry name" value="ABC2_TM"/>
</dbReference>
<sequence>MSTPEAGTRSGNSLVSDTLVNFTRWNRKLLRNPTSFLLEIVVAVFSLLLFSAVFGEVGAFALQQAGYVGIDYITFLLPAVLMQATMGSSFNSGIGLVKDLDSGMFEKTVVTPMSATAVFSGKAVSELLRIVVQLVIILGLATVLGASIDLGISGALGIIAVCLLVGLLFMSIANIVGLLARDEEALNAASMLFMFPLLFLSPAFIPLSSDIELLATFNPVTYGVDAIRALIVGEDVMTVLTVTRFGGLLNTLVPAVGILLAMNFVFGSLAVWLLGRASSTEGQ</sequence>
<dbReference type="PANTHER" id="PTHR43229">
    <property type="entry name" value="NODULATION PROTEIN J"/>
    <property type="match status" value="1"/>
</dbReference>
<dbReference type="EMBL" id="JBHSZQ010000049">
    <property type="protein sequence ID" value="MFC7127308.1"/>
    <property type="molecule type" value="Genomic_DNA"/>
</dbReference>
<comment type="subcellular location">
    <subcellularLocation>
        <location evidence="1">Membrane</location>
        <topology evidence="1">Multi-pass membrane protein</topology>
    </subcellularLocation>
</comment>
<dbReference type="Proteomes" id="UP001596414">
    <property type="component" value="Unassembled WGS sequence"/>
</dbReference>
<dbReference type="InterPro" id="IPR000412">
    <property type="entry name" value="ABC_2_transport"/>
</dbReference>
<evidence type="ECO:0000313" key="8">
    <source>
        <dbReference type="Proteomes" id="UP001596414"/>
    </source>
</evidence>
<keyword evidence="4 5" id="KW-0472">Membrane</keyword>
<evidence type="ECO:0000256" key="5">
    <source>
        <dbReference type="SAM" id="Phobius"/>
    </source>
</evidence>
<feature type="transmembrane region" description="Helical" evidence="5">
    <location>
        <begin position="36"/>
        <end position="54"/>
    </location>
</feature>
<feature type="domain" description="ABC transmembrane type-2" evidence="6">
    <location>
        <begin position="34"/>
        <end position="277"/>
    </location>
</feature>
<name>A0ABD5XE05_9EURY</name>
<dbReference type="RefSeq" id="WP_267636543.1">
    <property type="nucleotide sequence ID" value="NZ_JAODIY010000005.1"/>
</dbReference>
<feature type="transmembrane region" description="Helical" evidence="5">
    <location>
        <begin position="127"/>
        <end position="148"/>
    </location>
</feature>
<keyword evidence="2 5" id="KW-0812">Transmembrane</keyword>
<evidence type="ECO:0000256" key="4">
    <source>
        <dbReference type="ARBA" id="ARBA00023136"/>
    </source>
</evidence>
<evidence type="ECO:0000313" key="7">
    <source>
        <dbReference type="EMBL" id="MFC7127308.1"/>
    </source>
</evidence>
<dbReference type="GO" id="GO:0016020">
    <property type="term" value="C:membrane"/>
    <property type="evidence" value="ECO:0007669"/>
    <property type="project" value="UniProtKB-SubCell"/>
</dbReference>
<evidence type="ECO:0000256" key="1">
    <source>
        <dbReference type="ARBA" id="ARBA00004141"/>
    </source>
</evidence>
<evidence type="ECO:0000259" key="6">
    <source>
        <dbReference type="PROSITE" id="PS51012"/>
    </source>
</evidence>
<evidence type="ECO:0000256" key="3">
    <source>
        <dbReference type="ARBA" id="ARBA00022989"/>
    </source>
</evidence>
<dbReference type="InterPro" id="IPR047817">
    <property type="entry name" value="ABC2_TM_bact-type"/>
</dbReference>
<proteinExistence type="predicted"/>
<evidence type="ECO:0000256" key="2">
    <source>
        <dbReference type="ARBA" id="ARBA00022692"/>
    </source>
</evidence>
<comment type="caution">
    <text evidence="7">The sequence shown here is derived from an EMBL/GenBank/DDBJ whole genome shotgun (WGS) entry which is preliminary data.</text>
</comment>
<feature type="transmembrane region" description="Helical" evidence="5">
    <location>
        <begin position="154"/>
        <end position="179"/>
    </location>
</feature>